<feature type="transmembrane region" description="Helical" evidence="1">
    <location>
        <begin position="37"/>
        <end position="54"/>
    </location>
</feature>
<protein>
    <submittedName>
        <fullName evidence="2">TonB-dependent receptor</fullName>
    </submittedName>
</protein>
<feature type="transmembrane region" description="Helical" evidence="1">
    <location>
        <begin position="96"/>
        <end position="118"/>
    </location>
</feature>
<keyword evidence="1" id="KW-0812">Transmembrane</keyword>
<keyword evidence="2" id="KW-0675">Receptor</keyword>
<dbReference type="EMBL" id="GL883077">
    <property type="protein sequence ID" value="EGF93022.1"/>
    <property type="molecule type" value="Genomic_DNA"/>
</dbReference>
<proteinExistence type="predicted"/>
<keyword evidence="1" id="KW-1133">Transmembrane helix</keyword>
<name>F4QIV9_9CAUL</name>
<keyword evidence="1" id="KW-0472">Membrane</keyword>
<dbReference type="Gene3D" id="1.20.210.10">
    <property type="entry name" value="Cytochrome c oxidase-like, subunit I domain"/>
    <property type="match status" value="1"/>
</dbReference>
<keyword evidence="3" id="KW-1185">Reference proteome</keyword>
<feature type="transmembrane region" description="Helical" evidence="1">
    <location>
        <begin position="66"/>
        <end position="84"/>
    </location>
</feature>
<dbReference type="RefSeq" id="WP_006272207.1">
    <property type="nucleotide sequence ID" value="NZ_GL883077.1"/>
</dbReference>
<feature type="transmembrane region" description="Helical" evidence="1">
    <location>
        <begin position="5"/>
        <end position="25"/>
    </location>
</feature>
<evidence type="ECO:0000313" key="2">
    <source>
        <dbReference type="EMBL" id="EGF93022.1"/>
    </source>
</evidence>
<accession>F4QIV9</accession>
<dbReference type="Proteomes" id="UP000006512">
    <property type="component" value="Unassembled WGS sequence"/>
</dbReference>
<reference evidence="3" key="1">
    <citation type="submission" date="2011-03" db="EMBL/GenBank/DDBJ databases">
        <title>Draft genome sequence of Brevundimonas diminuta.</title>
        <authorList>
            <person name="Brown P.J.B."/>
            <person name="Buechlein A."/>
            <person name="Hemmerich C."/>
            <person name="Brun Y.V."/>
        </authorList>
    </citation>
    <scope>NUCLEOTIDE SEQUENCE [LARGE SCALE GENOMIC DNA]</scope>
    <source>
        <strain evidence="3">C19</strain>
    </source>
</reference>
<sequence>MNGNVFLRTSAVFLCIGIGIGVYMGATHDFVQAPTHAHLNLVGGVWMFLAGLFYNAHPQVSKRLTTIHYALSVLGLALFIPGVYGAQIQAPWYEPVVGIGSVLTAAQILMFTVLIFLATGKKTAPAE</sequence>
<dbReference type="SUPFAM" id="SSF81442">
    <property type="entry name" value="Cytochrome c oxidase subunit I-like"/>
    <property type="match status" value="1"/>
</dbReference>
<dbReference type="InterPro" id="IPR036927">
    <property type="entry name" value="Cyt_c_oxase-like_su1_sf"/>
</dbReference>
<dbReference type="eggNOG" id="ENOG50333PZ">
    <property type="taxonomic scope" value="Bacteria"/>
</dbReference>
<evidence type="ECO:0000313" key="3">
    <source>
        <dbReference type="Proteomes" id="UP000006512"/>
    </source>
</evidence>
<dbReference type="AlphaFoldDB" id="F4QIV9"/>
<gene>
    <name evidence="2" type="ORF">ABI_14610</name>
</gene>
<evidence type="ECO:0000256" key="1">
    <source>
        <dbReference type="SAM" id="Phobius"/>
    </source>
</evidence>
<dbReference type="HOGENOM" id="CLU_150673_0_0_5"/>
<organism evidence="2 3">
    <name type="scientific">Asticcacaulis biprosthecium C19</name>
    <dbReference type="NCBI Taxonomy" id="715226"/>
    <lineage>
        <taxon>Bacteria</taxon>
        <taxon>Pseudomonadati</taxon>
        <taxon>Pseudomonadota</taxon>
        <taxon>Alphaproteobacteria</taxon>
        <taxon>Caulobacterales</taxon>
        <taxon>Caulobacteraceae</taxon>
        <taxon>Asticcacaulis</taxon>
    </lineage>
</organism>
<dbReference type="STRING" id="715226.ABI_14610"/>
<dbReference type="OrthoDB" id="9808748at2"/>